<reference evidence="2" key="1">
    <citation type="submission" date="2024-06" db="EMBL/GenBank/DDBJ databases">
        <title>Diversity, functionality, and evolutionary history of bacterial symbionts in false click beetles (Coleoptera, Throscidae).</title>
        <authorList>
            <person name="Wierz J.C."/>
            <person name="Malm H."/>
            <person name="Kaltenpoth M."/>
            <person name="Engl T."/>
        </authorList>
    </citation>
    <scope>NUCLEOTIDE SEQUENCE</scope>
    <source>
        <strain evidence="2">Tder</strain>
    </source>
</reference>
<name>A0AAU7QT60_9FLAO</name>
<evidence type="ECO:0000313" key="2">
    <source>
        <dbReference type="EMBL" id="XBT18516.1"/>
    </source>
</evidence>
<dbReference type="SUPFAM" id="SSF54713">
    <property type="entry name" value="Elongation factor Ts (EF-Ts), dimerisation domain"/>
    <property type="match status" value="1"/>
</dbReference>
<dbReference type="Pfam" id="PF00889">
    <property type="entry name" value="EF_TS"/>
    <property type="match status" value="1"/>
</dbReference>
<gene>
    <name evidence="2" type="ORF">ABNO82_00090</name>
</gene>
<accession>A0AAU7QT60</accession>
<dbReference type="InterPro" id="IPR036402">
    <property type="entry name" value="EF-Ts_dimer_sf"/>
</dbReference>
<evidence type="ECO:0000259" key="1">
    <source>
        <dbReference type="Pfam" id="PF00889"/>
    </source>
</evidence>
<feature type="domain" description="Translation elongation factor EFTs/EF1B dimerisation" evidence="1">
    <location>
        <begin position="20"/>
        <end position="144"/>
    </location>
</feature>
<proteinExistence type="predicted"/>
<sequence length="200" mass="24792">MCDIYNYNFVFSFINNYNAYIYDIGTKTDFTVSNRFLKKIIFFILREISKNKYLLNINNILYIKKYNLFKFLFLSKIYKEHIFIKKYNILNTNNNKFKIYNYNHFNFKNSVILKMYFPKSIDNYEIIMRNISVHIAAFNPIFININFKRKLYKDNNNYFLFKNKILLYQNFLRNLNMKICNYLYNMSKYIKIIEYKNYIV</sequence>
<dbReference type="AlphaFoldDB" id="A0AAU7QT60"/>
<dbReference type="EMBL" id="CP157895">
    <property type="protein sequence ID" value="XBT18516.1"/>
    <property type="molecule type" value="Genomic_DNA"/>
</dbReference>
<dbReference type="InterPro" id="IPR014039">
    <property type="entry name" value="Transl_elong_EFTs/EF1B_dimer"/>
</dbReference>
<organism evidence="2">
    <name type="scientific">Candidatus Shikimatogenerans sp. Tder</name>
    <dbReference type="NCBI Taxonomy" id="3158566"/>
    <lineage>
        <taxon>Bacteria</taxon>
        <taxon>Pseudomonadati</taxon>
        <taxon>Bacteroidota</taxon>
        <taxon>Flavobacteriia</taxon>
        <taxon>Flavobacteriales</taxon>
        <taxon>Candidatus Shikimatogenerans</taxon>
    </lineage>
</organism>
<protein>
    <recommendedName>
        <fullName evidence="1">Translation elongation factor EFTs/EF1B dimerisation domain-containing protein</fullName>
    </recommendedName>
</protein>
<dbReference type="GO" id="GO:0003746">
    <property type="term" value="F:translation elongation factor activity"/>
    <property type="evidence" value="ECO:0007669"/>
    <property type="project" value="InterPro"/>
</dbReference>